<feature type="transmembrane region" description="Helical" evidence="1">
    <location>
        <begin position="406"/>
        <end position="424"/>
    </location>
</feature>
<accession>A0AA48H1Q2</accession>
<sequence length="440" mass="47514">MRMSFPLKLLAVVGLALLLFVPLAMTQGLVEVRNTRQIETENQVARLTARPQVLVGPLLVVPFTLEARRLQRNDPAGPAQEVWEEERGEKVFVPASLDLAGDIRIEARRRGLYRTQVFRLAGPLKGRFEVPAQAGLQGARNLRLGLPFLALGIEDPRGILNHMVLRTGGGERPFLPGTGLAHPGSGVHAQVPGLDLAAGAAFAFEIPLELVGTRSLKIAPVAEETQVRLAGTWPAPSFEGGFAPLDRTWSGDGFTARWKIPFLSRDQASLLHGGPGAEAQYFGVAFLDPVNIYLQSERAVKYGFLFVLLTFGAFLLREMVRALPIHPFQYFLVGASLAVFFLLLLGLAEHLGFPLAYATATAANLALLATYLTAVLGSRKEAFAFTAGLGLLYAALYGLLASEDNALLLGSLLVFALLAAVMLGTRRMTWLKPGTPTEEG</sequence>
<evidence type="ECO:0000256" key="1">
    <source>
        <dbReference type="SAM" id="Phobius"/>
    </source>
</evidence>
<feature type="transmembrane region" description="Helical" evidence="1">
    <location>
        <begin position="299"/>
        <end position="316"/>
    </location>
</feature>
<dbReference type="GO" id="GO:0005886">
    <property type="term" value="C:plasma membrane"/>
    <property type="evidence" value="ECO:0007669"/>
    <property type="project" value="TreeGrafter"/>
</dbReference>
<evidence type="ECO:0000313" key="3">
    <source>
        <dbReference type="Proteomes" id="UP001228113"/>
    </source>
</evidence>
<dbReference type="AlphaFoldDB" id="A0AA48H1Q2"/>
<dbReference type="InterPro" id="IPR010364">
    <property type="entry name" value="Uncharacterised_IM_CreD"/>
</dbReference>
<dbReference type="KEGG" id="msea:METESE_33480"/>
<dbReference type="PANTHER" id="PTHR30092">
    <property type="entry name" value="INNER MEMBRANE PROTEIN CRED"/>
    <property type="match status" value="1"/>
</dbReference>
<dbReference type="RefSeq" id="WP_243329124.1">
    <property type="nucleotide sequence ID" value="NZ_AP027081.1"/>
</dbReference>
<name>A0AA48H1Q2_9BACT</name>
<keyword evidence="1" id="KW-0812">Transmembrane</keyword>
<dbReference type="PANTHER" id="PTHR30092:SF0">
    <property type="entry name" value="INNER MEMBRANE PROTEIN CRED"/>
    <property type="match status" value="1"/>
</dbReference>
<protein>
    <submittedName>
        <fullName evidence="2">Cell envelope integrity protein CreD</fullName>
    </submittedName>
</protein>
<dbReference type="NCBIfam" id="NF008712">
    <property type="entry name" value="PRK11715.1-1"/>
    <property type="match status" value="1"/>
</dbReference>
<proteinExistence type="predicted"/>
<keyword evidence="3" id="KW-1185">Reference proteome</keyword>
<evidence type="ECO:0000313" key="2">
    <source>
        <dbReference type="EMBL" id="BDU78390.1"/>
    </source>
</evidence>
<keyword evidence="1" id="KW-1133">Transmembrane helix</keyword>
<dbReference type="PIRSF" id="PIRSF004548">
    <property type="entry name" value="CreD"/>
    <property type="match status" value="1"/>
</dbReference>
<feature type="transmembrane region" description="Helical" evidence="1">
    <location>
        <begin position="354"/>
        <end position="375"/>
    </location>
</feature>
<feature type="transmembrane region" description="Helical" evidence="1">
    <location>
        <begin position="328"/>
        <end position="348"/>
    </location>
</feature>
<feature type="transmembrane region" description="Helical" evidence="1">
    <location>
        <begin position="382"/>
        <end position="400"/>
    </location>
</feature>
<dbReference type="EMBL" id="AP027081">
    <property type="protein sequence ID" value="BDU78390.1"/>
    <property type="molecule type" value="Genomic_DNA"/>
</dbReference>
<reference evidence="2" key="1">
    <citation type="journal article" date="2023" name="Int. J. Syst. Evol. Microbiol.">
        <title>Mesoterricola silvestris gen. nov., sp. nov., Mesoterricola sediminis sp. nov., Geothrix oryzae sp. nov., Geothrix edaphica sp. nov., Geothrix rubra sp. nov., and Geothrix limicola sp. nov., six novel members of Acidobacteriota isolated from soils.</title>
        <authorList>
            <person name="Itoh H."/>
            <person name="Sugisawa Y."/>
            <person name="Mise K."/>
            <person name="Xu Z."/>
            <person name="Kuniyasu M."/>
            <person name="Ushijima N."/>
            <person name="Kawano K."/>
            <person name="Kobayashi E."/>
            <person name="Shiratori Y."/>
            <person name="Masuda Y."/>
            <person name="Senoo K."/>
        </authorList>
    </citation>
    <scope>NUCLEOTIDE SEQUENCE</scope>
    <source>
        <strain evidence="2">W786</strain>
    </source>
</reference>
<dbReference type="Proteomes" id="UP001228113">
    <property type="component" value="Chromosome"/>
</dbReference>
<gene>
    <name evidence="2" type="primary">creD</name>
    <name evidence="2" type="ORF">METESE_33480</name>
</gene>
<dbReference type="Pfam" id="PF06123">
    <property type="entry name" value="CreD"/>
    <property type="match status" value="1"/>
</dbReference>
<keyword evidence="1" id="KW-0472">Membrane</keyword>
<organism evidence="2 3">
    <name type="scientific">Mesoterricola sediminis</name>
    <dbReference type="NCBI Taxonomy" id="2927980"/>
    <lineage>
        <taxon>Bacteria</taxon>
        <taxon>Pseudomonadati</taxon>
        <taxon>Acidobacteriota</taxon>
        <taxon>Holophagae</taxon>
        <taxon>Holophagales</taxon>
        <taxon>Holophagaceae</taxon>
        <taxon>Mesoterricola</taxon>
    </lineage>
</organism>